<evidence type="ECO:0008006" key="3">
    <source>
        <dbReference type="Google" id="ProtNLM"/>
    </source>
</evidence>
<reference evidence="2" key="1">
    <citation type="journal article" date="2020" name="mSystems">
        <title>Genome- and Community-Level Interaction Insights into Carbon Utilization and Element Cycling Functions of Hydrothermarchaeota in Hydrothermal Sediment.</title>
        <authorList>
            <person name="Zhou Z."/>
            <person name="Liu Y."/>
            <person name="Xu W."/>
            <person name="Pan J."/>
            <person name="Luo Z.H."/>
            <person name="Li M."/>
        </authorList>
    </citation>
    <scope>NUCLEOTIDE SEQUENCE [LARGE SCALE GENOMIC DNA]</scope>
    <source>
        <strain evidence="2">HyVt-76</strain>
    </source>
</reference>
<feature type="signal peptide" evidence="1">
    <location>
        <begin position="1"/>
        <end position="22"/>
    </location>
</feature>
<organism evidence="2">
    <name type="scientific">Caldithrix abyssi</name>
    <dbReference type="NCBI Taxonomy" id="187145"/>
    <lineage>
        <taxon>Bacteria</taxon>
        <taxon>Pseudomonadati</taxon>
        <taxon>Calditrichota</taxon>
        <taxon>Calditrichia</taxon>
        <taxon>Calditrichales</taxon>
        <taxon>Calditrichaceae</taxon>
        <taxon>Caldithrix</taxon>
    </lineage>
</organism>
<dbReference type="EMBL" id="DRTD01000238">
    <property type="protein sequence ID" value="HHE54791.1"/>
    <property type="molecule type" value="Genomic_DNA"/>
</dbReference>
<comment type="caution">
    <text evidence="2">The sequence shown here is derived from an EMBL/GenBank/DDBJ whole genome shotgun (WGS) entry which is preliminary data.</text>
</comment>
<protein>
    <recommendedName>
        <fullName evidence="3">Exosortase system-associated protein, TIGR04073 family</fullName>
    </recommendedName>
</protein>
<dbReference type="Proteomes" id="UP000886111">
    <property type="component" value="Unassembled WGS sequence"/>
</dbReference>
<keyword evidence="1" id="KW-0732">Signal</keyword>
<dbReference type="AlphaFoldDB" id="A0A7V5LIT8"/>
<feature type="chain" id="PRO_5030607303" description="Exosortase system-associated protein, TIGR04073 family" evidence="1">
    <location>
        <begin position="23"/>
        <end position="162"/>
    </location>
</feature>
<accession>A0A7V5LIT8</accession>
<sequence length="162" mass="17276">MRRFLTLSLVLLLAGGVFNANKAGDFEDNLKKIFTQSQIPADQYIKGYVQPFATALGTGLGGAMFHRGYAKTLPRFDVGVSAVYVPLPDEAMTFAFHGMTKPTVFGDDKPSDPTAIPGLNVDKFLLPMLHANVGLFGGFEGTVRFAKKGLGDFGDVTLLGGG</sequence>
<name>A0A7V5LIT8_CALAY</name>
<proteinExistence type="predicted"/>
<dbReference type="InterPro" id="IPR046495">
    <property type="entry name" value="DUF6588"/>
</dbReference>
<gene>
    <name evidence="2" type="ORF">ENL21_03345</name>
</gene>
<evidence type="ECO:0000313" key="2">
    <source>
        <dbReference type="EMBL" id="HHE54791.1"/>
    </source>
</evidence>
<dbReference type="Pfam" id="PF20230">
    <property type="entry name" value="DUF6588"/>
    <property type="match status" value="1"/>
</dbReference>
<evidence type="ECO:0000256" key="1">
    <source>
        <dbReference type="SAM" id="SignalP"/>
    </source>
</evidence>
<feature type="non-terminal residue" evidence="2">
    <location>
        <position position="162"/>
    </location>
</feature>